<evidence type="ECO:0000313" key="9">
    <source>
        <dbReference type="EnsemblMetazoa" id="XP_020907727.1"/>
    </source>
</evidence>
<dbReference type="SUPFAM" id="SSF50249">
    <property type="entry name" value="Nucleic acid-binding proteins"/>
    <property type="match status" value="1"/>
</dbReference>
<keyword evidence="2" id="KW-0963">Cytoplasm</keyword>
<dbReference type="EnsemblMetazoa" id="XM_021052068.1">
    <property type="protein sequence ID" value="XP_020907727.1"/>
    <property type="gene ID" value="LOC110245774"/>
</dbReference>
<dbReference type="GO" id="GO:0005737">
    <property type="term" value="C:cytoplasm"/>
    <property type="evidence" value="ECO:0007669"/>
    <property type="project" value="UniProtKB-SubCell"/>
</dbReference>
<dbReference type="GO" id="GO:0000049">
    <property type="term" value="F:tRNA binding"/>
    <property type="evidence" value="ECO:0007669"/>
    <property type="project" value="UniProtKB-UniRule"/>
</dbReference>
<dbReference type="InterPro" id="IPR012340">
    <property type="entry name" value="NA-bd_OB-fold"/>
</dbReference>
<evidence type="ECO:0000256" key="5">
    <source>
        <dbReference type="ARBA" id="ARBA00022917"/>
    </source>
</evidence>
<feature type="compositionally biased region" description="Basic and acidic residues" evidence="7">
    <location>
        <begin position="130"/>
        <end position="145"/>
    </location>
</feature>
<accession>A0A913XPS2</accession>
<dbReference type="CDD" id="cd02799">
    <property type="entry name" value="tRNA_bind_EMAP-II_like"/>
    <property type="match status" value="1"/>
</dbReference>
<evidence type="ECO:0000313" key="10">
    <source>
        <dbReference type="Proteomes" id="UP000887567"/>
    </source>
</evidence>
<dbReference type="PANTHER" id="PTHR11586">
    <property type="entry name" value="TRNA-AMINOACYLATION COFACTOR ARC1 FAMILY MEMBER"/>
    <property type="match status" value="1"/>
</dbReference>
<dbReference type="KEGG" id="epa:110245774"/>
<feature type="domain" description="TRNA-binding" evidence="8">
    <location>
        <begin position="149"/>
        <end position="250"/>
    </location>
</feature>
<dbReference type="RefSeq" id="XP_020907727.1">
    <property type="nucleotide sequence ID" value="XM_021052068.1"/>
</dbReference>
<dbReference type="Pfam" id="PF01588">
    <property type="entry name" value="tRNA_bind"/>
    <property type="match status" value="1"/>
</dbReference>
<evidence type="ECO:0000256" key="1">
    <source>
        <dbReference type="ARBA" id="ARBA00004496"/>
    </source>
</evidence>
<dbReference type="GO" id="GO:0006412">
    <property type="term" value="P:translation"/>
    <property type="evidence" value="ECO:0007669"/>
    <property type="project" value="UniProtKB-KW"/>
</dbReference>
<dbReference type="InterPro" id="IPR051270">
    <property type="entry name" value="Tyrosine-tRNA_ligase_regulator"/>
</dbReference>
<dbReference type="OMA" id="QPDLCTN"/>
<dbReference type="Proteomes" id="UP000887567">
    <property type="component" value="Unplaced"/>
</dbReference>
<dbReference type="GeneID" id="110245774"/>
<sequence>MVGSNQVLERVEKRALEAEEMVELLKQHIDCLQKAVDKEESSSSQGQVDSLRRENERLKEEAAKLKKELVYWEVRNGVKQVSLPKSIASSAAGSTAAAAAAAAPVSLQAAQTEAKPEEKPKQQKKKAEKKQKTESASKQQAKKEEAKLDASRFNFLVGKILSVKKHPEADSLFVEEIDVGEQNPRTICSGLVGHIPMEKLQDAMVVVMANLKPVKMRGIFSQGMVMCAKSTEHWSVVMPPNGAVPGDKVVFDAYPGTPDEQLNPKKKVWEQCAPDFTTNAEGIPTFKGDPFMVPGKGVCTAGGIENGVVR</sequence>
<dbReference type="OrthoDB" id="197206at2759"/>
<comment type="subcellular location">
    <subcellularLocation>
        <location evidence="1">Cytoplasm</location>
    </subcellularLocation>
</comment>
<name>A0A913XPS2_EXADI</name>
<keyword evidence="10" id="KW-1185">Reference proteome</keyword>
<evidence type="ECO:0000256" key="4">
    <source>
        <dbReference type="ARBA" id="ARBA00022884"/>
    </source>
</evidence>
<proteinExistence type="predicted"/>
<keyword evidence="3 6" id="KW-0820">tRNA-binding</keyword>
<organism evidence="9 10">
    <name type="scientific">Exaiptasia diaphana</name>
    <name type="common">Tropical sea anemone</name>
    <name type="synonym">Aiptasia pulchella</name>
    <dbReference type="NCBI Taxonomy" id="2652724"/>
    <lineage>
        <taxon>Eukaryota</taxon>
        <taxon>Metazoa</taxon>
        <taxon>Cnidaria</taxon>
        <taxon>Anthozoa</taxon>
        <taxon>Hexacorallia</taxon>
        <taxon>Actiniaria</taxon>
        <taxon>Aiptasiidae</taxon>
        <taxon>Exaiptasia</taxon>
    </lineage>
</organism>
<evidence type="ECO:0000256" key="7">
    <source>
        <dbReference type="SAM" id="MobiDB-lite"/>
    </source>
</evidence>
<keyword evidence="5" id="KW-0648">Protein biosynthesis</keyword>
<dbReference type="InterPro" id="IPR002547">
    <property type="entry name" value="tRNA-bd_dom"/>
</dbReference>
<evidence type="ECO:0000256" key="3">
    <source>
        <dbReference type="ARBA" id="ARBA00022555"/>
    </source>
</evidence>
<dbReference type="PROSITE" id="PS50886">
    <property type="entry name" value="TRBD"/>
    <property type="match status" value="1"/>
</dbReference>
<feature type="region of interest" description="Disordered" evidence="7">
    <location>
        <begin position="36"/>
        <end position="56"/>
    </location>
</feature>
<feature type="region of interest" description="Disordered" evidence="7">
    <location>
        <begin position="109"/>
        <end position="145"/>
    </location>
</feature>
<dbReference type="PANTHER" id="PTHR11586:SF33">
    <property type="entry name" value="AMINOACYL TRNA SYNTHASE COMPLEX-INTERACTING MULTIFUNCTIONAL PROTEIN 1"/>
    <property type="match status" value="1"/>
</dbReference>
<evidence type="ECO:0000259" key="8">
    <source>
        <dbReference type="PROSITE" id="PS50886"/>
    </source>
</evidence>
<reference evidence="9" key="1">
    <citation type="submission" date="2022-11" db="UniProtKB">
        <authorList>
            <consortium name="EnsemblMetazoa"/>
        </authorList>
    </citation>
    <scope>IDENTIFICATION</scope>
</reference>
<evidence type="ECO:0000256" key="6">
    <source>
        <dbReference type="PROSITE-ProRule" id="PRU00209"/>
    </source>
</evidence>
<dbReference type="Gene3D" id="2.40.50.140">
    <property type="entry name" value="Nucleic acid-binding proteins"/>
    <property type="match status" value="1"/>
</dbReference>
<protein>
    <recommendedName>
        <fullName evidence="8">tRNA-binding domain-containing protein</fullName>
    </recommendedName>
</protein>
<evidence type="ECO:0000256" key="2">
    <source>
        <dbReference type="ARBA" id="ARBA00022490"/>
    </source>
</evidence>
<dbReference type="AlphaFoldDB" id="A0A913XPS2"/>
<keyword evidence="4 6" id="KW-0694">RNA-binding</keyword>
<dbReference type="FunFam" id="2.40.50.140:FF:000047">
    <property type="entry name" value="tyrosine--tRNA ligase, cytoplasmic isoform X2"/>
    <property type="match status" value="1"/>
</dbReference>